<dbReference type="PANTHER" id="PTHR11820">
    <property type="entry name" value="ACYLPYRUVASE"/>
    <property type="match status" value="1"/>
</dbReference>
<evidence type="ECO:0000313" key="5">
    <source>
        <dbReference type="Proteomes" id="UP001300502"/>
    </source>
</evidence>
<gene>
    <name evidence="4" type="ORF">GAYE_SCF78G7083</name>
</gene>
<comment type="similarity">
    <text evidence="1">Belongs to the FAH family.</text>
</comment>
<comment type="caution">
    <text evidence="4">The sequence shown here is derived from an EMBL/GenBank/DDBJ whole genome shotgun (WGS) entry which is preliminary data.</text>
</comment>
<evidence type="ECO:0000256" key="2">
    <source>
        <dbReference type="ARBA" id="ARBA00022723"/>
    </source>
</evidence>
<dbReference type="GO" id="GO:0046872">
    <property type="term" value="F:metal ion binding"/>
    <property type="evidence" value="ECO:0007669"/>
    <property type="project" value="UniProtKB-KW"/>
</dbReference>
<feature type="domain" description="Fumarylacetoacetase-like C-terminal" evidence="3">
    <location>
        <begin position="6"/>
        <end position="206"/>
    </location>
</feature>
<keyword evidence="5" id="KW-1185">Reference proteome</keyword>
<dbReference type="GO" id="GO:0018773">
    <property type="term" value="F:acetylpyruvate hydrolase activity"/>
    <property type="evidence" value="ECO:0007669"/>
    <property type="project" value="TreeGrafter"/>
</dbReference>
<keyword evidence="2" id="KW-0479">Metal-binding</keyword>
<dbReference type="FunFam" id="3.90.850.10:FF:000003">
    <property type="entry name" value="Fumarylacetoacetate hydrolase domain-containing 1"/>
    <property type="match status" value="1"/>
</dbReference>
<name>A0AAV9IPN5_9RHOD</name>
<evidence type="ECO:0000313" key="4">
    <source>
        <dbReference type="EMBL" id="KAK4529131.1"/>
    </source>
</evidence>
<sequence>MAASSKAICVGKNYEKHAREMGDMTTSRGDPIIFLKPSSSYLHQGSPILLPKGAQVHHEVELGVIIGGASAVRNVSVKDAMQYVQGYLCCLDMTARNWQSTAASKGEPWTLAKGCDTFLPMSEEIPKDRIPDPHNVEVWLKVNGEYRQRGNTKDMIFSIPEVISYTSRYITLYPGDLILTGTPEGVGPVYDGDIIQAGITDIVEMQFLCKAKTE</sequence>
<dbReference type="Proteomes" id="UP001300502">
    <property type="component" value="Unassembled WGS sequence"/>
</dbReference>
<dbReference type="AlphaFoldDB" id="A0AAV9IPN5"/>
<reference evidence="4 5" key="1">
    <citation type="submission" date="2022-07" db="EMBL/GenBank/DDBJ databases">
        <title>Genome-wide signatures of adaptation to extreme environments.</title>
        <authorList>
            <person name="Cho C.H."/>
            <person name="Yoon H.S."/>
        </authorList>
    </citation>
    <scope>NUCLEOTIDE SEQUENCE [LARGE SCALE GENOMIC DNA]</scope>
    <source>
        <strain evidence="4 5">108.79 E11</strain>
    </source>
</reference>
<accession>A0AAV9IPN5</accession>
<evidence type="ECO:0000256" key="1">
    <source>
        <dbReference type="ARBA" id="ARBA00010211"/>
    </source>
</evidence>
<dbReference type="GO" id="GO:0005739">
    <property type="term" value="C:mitochondrion"/>
    <property type="evidence" value="ECO:0007669"/>
    <property type="project" value="TreeGrafter"/>
</dbReference>
<dbReference type="InterPro" id="IPR036663">
    <property type="entry name" value="Fumarylacetoacetase_C_sf"/>
</dbReference>
<dbReference type="SUPFAM" id="SSF56529">
    <property type="entry name" value="FAH"/>
    <property type="match status" value="1"/>
</dbReference>
<proteinExistence type="inferred from homology"/>
<dbReference type="EMBL" id="JANCYU010000076">
    <property type="protein sequence ID" value="KAK4529131.1"/>
    <property type="molecule type" value="Genomic_DNA"/>
</dbReference>
<dbReference type="GO" id="GO:0019752">
    <property type="term" value="P:carboxylic acid metabolic process"/>
    <property type="evidence" value="ECO:0007669"/>
    <property type="project" value="UniProtKB-ARBA"/>
</dbReference>
<organism evidence="4 5">
    <name type="scientific">Galdieria yellowstonensis</name>
    <dbReference type="NCBI Taxonomy" id="3028027"/>
    <lineage>
        <taxon>Eukaryota</taxon>
        <taxon>Rhodophyta</taxon>
        <taxon>Bangiophyceae</taxon>
        <taxon>Galdieriales</taxon>
        <taxon>Galdieriaceae</taxon>
        <taxon>Galdieria</taxon>
    </lineage>
</organism>
<protein>
    <recommendedName>
        <fullName evidence="3">Fumarylacetoacetase-like C-terminal domain-containing protein</fullName>
    </recommendedName>
</protein>
<evidence type="ECO:0000259" key="3">
    <source>
        <dbReference type="Pfam" id="PF01557"/>
    </source>
</evidence>
<dbReference type="InterPro" id="IPR011234">
    <property type="entry name" value="Fumarylacetoacetase-like_C"/>
</dbReference>
<dbReference type="Gene3D" id="3.90.850.10">
    <property type="entry name" value="Fumarylacetoacetase-like, C-terminal domain"/>
    <property type="match status" value="1"/>
</dbReference>
<dbReference type="PANTHER" id="PTHR11820:SF7">
    <property type="entry name" value="ACYLPYRUVASE FAHD1, MITOCHONDRIAL"/>
    <property type="match status" value="1"/>
</dbReference>
<dbReference type="Pfam" id="PF01557">
    <property type="entry name" value="FAA_hydrolase"/>
    <property type="match status" value="1"/>
</dbReference>